<keyword evidence="3" id="KW-1185">Reference proteome</keyword>
<organism evidence="2 3">
    <name type="scientific">Tetradesmus obliquus</name>
    <name type="common">Green alga</name>
    <name type="synonym">Acutodesmus obliquus</name>
    <dbReference type="NCBI Taxonomy" id="3088"/>
    <lineage>
        <taxon>Eukaryota</taxon>
        <taxon>Viridiplantae</taxon>
        <taxon>Chlorophyta</taxon>
        <taxon>core chlorophytes</taxon>
        <taxon>Chlorophyceae</taxon>
        <taxon>CS clade</taxon>
        <taxon>Sphaeropleales</taxon>
        <taxon>Scenedesmaceae</taxon>
        <taxon>Tetradesmus</taxon>
    </lineage>
</organism>
<protein>
    <recommendedName>
        <fullName evidence="1">Expansin-like EG45 domain-containing protein</fullName>
    </recommendedName>
</protein>
<sequence>MKSSSELDWKWRTGRATYYGTDDWSIHKGSCGYGALWRDEPHGWDVAAMTDYHPDYADSCGSCYEVACDSLKIQDNYGAKLDRTYSCYDSSQSVVLRITDTCPCTYPANAYSNKRWCCNDMDHFDVSVWAFEKLADKKWGVIGIKYRRVPCDYQPQNVAPAVSNASPFPSEANWGQDRPRRDWPEYTGQRDRDFIFDNSLDNNWWDASWNTWLQSPKDAKESGMRKGQALCANIKSQGALALKTNPGAFQNKYKLEFWVYVGVSGWEGTSATVPDIKISLRGTKGQCNVLKIYDVKPDAFEPTCNYCADYFWRFTFYLPYFNGEWSHSTFNDPSQFASGCGGNTVWDINQIEFRNDWGGDKWVCLDRIALV</sequence>
<dbReference type="Gene3D" id="2.40.40.10">
    <property type="entry name" value="RlpA-like domain"/>
    <property type="match status" value="1"/>
</dbReference>
<dbReference type="PANTHER" id="PTHR31867">
    <property type="entry name" value="EXPANSIN-A15"/>
    <property type="match status" value="1"/>
</dbReference>
<reference evidence="2 3" key="1">
    <citation type="submission" date="2023-05" db="EMBL/GenBank/DDBJ databases">
        <title>A 100% complete, gapless, phased diploid assembly of the Scenedesmus obliquus UTEX 3031 genome.</title>
        <authorList>
            <person name="Biondi T.C."/>
            <person name="Hanschen E.R."/>
            <person name="Kwon T."/>
            <person name="Eng W."/>
            <person name="Kruse C.P.S."/>
            <person name="Koehler S.I."/>
            <person name="Kunde Y."/>
            <person name="Gleasner C.D."/>
            <person name="You Mak K.T."/>
            <person name="Polle J."/>
            <person name="Hovde B.T."/>
            <person name="Starkenburg S.R."/>
        </authorList>
    </citation>
    <scope>NUCLEOTIDE SEQUENCE [LARGE SCALE GENOMIC DNA]</scope>
    <source>
        <strain evidence="2 3">DOE0152z</strain>
    </source>
</reference>
<dbReference type="CDD" id="cd22271">
    <property type="entry name" value="DPBB_EXP_N-like"/>
    <property type="match status" value="1"/>
</dbReference>
<name>A0ABY8U551_TETOB</name>
<proteinExistence type="predicted"/>
<dbReference type="SMART" id="SM00837">
    <property type="entry name" value="DPBB_1"/>
    <property type="match status" value="1"/>
</dbReference>
<dbReference type="InterPro" id="IPR036908">
    <property type="entry name" value="RlpA-like_sf"/>
</dbReference>
<dbReference type="InterPro" id="IPR009009">
    <property type="entry name" value="RlpA-like_DPBB"/>
</dbReference>
<evidence type="ECO:0000313" key="3">
    <source>
        <dbReference type="Proteomes" id="UP001244341"/>
    </source>
</evidence>
<dbReference type="SUPFAM" id="SSF50685">
    <property type="entry name" value="Barwin-like endoglucanases"/>
    <property type="match status" value="1"/>
</dbReference>
<dbReference type="PROSITE" id="PS50842">
    <property type="entry name" value="EXPANSIN_EG45"/>
    <property type="match status" value="1"/>
</dbReference>
<dbReference type="Proteomes" id="UP001244341">
    <property type="component" value="Chromosome 6b"/>
</dbReference>
<evidence type="ECO:0000313" key="2">
    <source>
        <dbReference type="EMBL" id="WIA15121.1"/>
    </source>
</evidence>
<dbReference type="InterPro" id="IPR007112">
    <property type="entry name" value="Expansin/allergen_DPBB_dom"/>
</dbReference>
<dbReference type="EMBL" id="CP126213">
    <property type="protein sequence ID" value="WIA15121.1"/>
    <property type="molecule type" value="Genomic_DNA"/>
</dbReference>
<feature type="domain" description="Expansin-like EG45" evidence="1">
    <location>
        <begin position="28"/>
        <end position="156"/>
    </location>
</feature>
<evidence type="ECO:0000259" key="1">
    <source>
        <dbReference type="PROSITE" id="PS50842"/>
    </source>
</evidence>
<dbReference type="Pfam" id="PF03330">
    <property type="entry name" value="DPBB_1"/>
    <property type="match status" value="1"/>
</dbReference>
<gene>
    <name evidence="2" type="ORF">OEZ85_001811</name>
</gene>
<dbReference type="InterPro" id="IPR002963">
    <property type="entry name" value="Expansin"/>
</dbReference>
<accession>A0ABY8U551</accession>